<accession>A0A414Q703</accession>
<gene>
    <name evidence="1" type="primary">hxsD</name>
    <name evidence="1" type="ORF">DW668_06230</name>
</gene>
<dbReference type="AlphaFoldDB" id="A0A414Q703"/>
<dbReference type="EMBL" id="QRHJ01000012">
    <property type="protein sequence ID" value="RHF76541.1"/>
    <property type="molecule type" value="Genomic_DNA"/>
</dbReference>
<dbReference type="RefSeq" id="WP_118207039.1">
    <property type="nucleotide sequence ID" value="NZ_QRHJ01000012.1"/>
</dbReference>
<organism evidence="1 2">
    <name type="scientific">Bacteroides stercoris</name>
    <dbReference type="NCBI Taxonomy" id="46506"/>
    <lineage>
        <taxon>Bacteria</taxon>
        <taxon>Pseudomonadati</taxon>
        <taxon>Bacteroidota</taxon>
        <taxon>Bacteroidia</taxon>
        <taxon>Bacteroidales</taxon>
        <taxon>Bacteroidaceae</taxon>
        <taxon>Bacteroides</taxon>
    </lineage>
</organism>
<sequence>MSSIKVPITKTDKEGFQVIIDLNLYSEKAITATIYKYTDKFFVYQNTMPNDDKQVCVIFESKDGGLDENIVKQFCNDLIDQQLREITTEKYGHIRDLIVEEAFKPITK</sequence>
<dbReference type="NCBIfam" id="TIGR03976">
    <property type="entry name" value="chp_LLNDYxLRE"/>
    <property type="match status" value="1"/>
</dbReference>
<protein>
    <submittedName>
        <fullName evidence="1">His-Xaa-Ser system protein HxsD</fullName>
    </submittedName>
</protein>
<evidence type="ECO:0000313" key="2">
    <source>
        <dbReference type="Proteomes" id="UP000283762"/>
    </source>
</evidence>
<proteinExistence type="predicted"/>
<evidence type="ECO:0000313" key="1">
    <source>
        <dbReference type="EMBL" id="RHF76541.1"/>
    </source>
</evidence>
<dbReference type="Proteomes" id="UP000283762">
    <property type="component" value="Unassembled WGS sequence"/>
</dbReference>
<reference evidence="1 2" key="1">
    <citation type="submission" date="2018-08" db="EMBL/GenBank/DDBJ databases">
        <title>A genome reference for cultivated species of the human gut microbiota.</title>
        <authorList>
            <person name="Zou Y."/>
            <person name="Xue W."/>
            <person name="Luo G."/>
        </authorList>
    </citation>
    <scope>NUCLEOTIDE SEQUENCE [LARGE SCALE GENOMIC DNA]</scope>
    <source>
        <strain evidence="1 2">AM25-16</strain>
    </source>
</reference>
<name>A0A414Q703_BACSE</name>
<dbReference type="InterPro" id="IPR023974">
    <property type="entry name" value="HxsD"/>
</dbReference>
<comment type="caution">
    <text evidence="1">The sequence shown here is derived from an EMBL/GenBank/DDBJ whole genome shotgun (WGS) entry which is preliminary data.</text>
</comment>